<dbReference type="RefSeq" id="WP_088449987.1">
    <property type="nucleotide sequence ID" value="NZ_JACHXO010000002.1"/>
</dbReference>
<sequence>MIDLPQSTPLPLDAAPDPEARVKAQATDAAVKFEAFFIKQMISQMRSGARALADEDSAESQRVNQDMLDLADGLVADALAQQRAFGIADLMLKQVLPHLSEGTARSPSPKEQ</sequence>
<comment type="caution">
    <text evidence="2">The sequence shown here is derived from an EMBL/GenBank/DDBJ whole genome shotgun (WGS) entry which is preliminary data.</text>
</comment>
<keyword evidence="2" id="KW-0966">Cell projection</keyword>
<keyword evidence="3" id="KW-1185">Reference proteome</keyword>
<dbReference type="EMBL" id="JACHXO010000002">
    <property type="protein sequence ID" value="MBB3194108.1"/>
    <property type="molecule type" value="Genomic_DNA"/>
</dbReference>
<organism evidence="2 3">
    <name type="scientific">Roseateles terrae</name>
    <dbReference type="NCBI Taxonomy" id="431060"/>
    <lineage>
        <taxon>Bacteria</taxon>
        <taxon>Pseudomonadati</taxon>
        <taxon>Pseudomonadota</taxon>
        <taxon>Betaproteobacteria</taxon>
        <taxon>Burkholderiales</taxon>
        <taxon>Sphaerotilaceae</taxon>
        <taxon>Roseateles</taxon>
    </lineage>
</organism>
<name>A0ABR6GPQ8_9BURK</name>
<keyword evidence="2" id="KW-0282">Flagellum</keyword>
<evidence type="ECO:0000313" key="3">
    <source>
        <dbReference type="Proteomes" id="UP000574369"/>
    </source>
</evidence>
<feature type="region of interest" description="Disordered" evidence="1">
    <location>
        <begin position="1"/>
        <end position="21"/>
    </location>
</feature>
<accession>A0ABR6GPQ8</accession>
<evidence type="ECO:0000256" key="1">
    <source>
        <dbReference type="SAM" id="MobiDB-lite"/>
    </source>
</evidence>
<gene>
    <name evidence="2" type="ORF">FHS28_001493</name>
</gene>
<proteinExistence type="predicted"/>
<reference evidence="2 3" key="1">
    <citation type="submission" date="2020-08" db="EMBL/GenBank/DDBJ databases">
        <title>Genomic Encyclopedia of Type Strains, Phase III (KMG-III): the genomes of soil and plant-associated and newly described type strains.</title>
        <authorList>
            <person name="Whitman W."/>
        </authorList>
    </citation>
    <scope>NUCLEOTIDE SEQUENCE [LARGE SCALE GENOMIC DNA]</scope>
    <source>
        <strain evidence="2 3">CECT 7247</strain>
    </source>
</reference>
<keyword evidence="2" id="KW-0969">Cilium</keyword>
<evidence type="ECO:0000313" key="2">
    <source>
        <dbReference type="EMBL" id="MBB3194108.1"/>
    </source>
</evidence>
<protein>
    <submittedName>
        <fullName evidence="2">Flagellar protein FlgJ</fullName>
    </submittedName>
</protein>
<dbReference type="Proteomes" id="UP000574369">
    <property type="component" value="Unassembled WGS sequence"/>
</dbReference>